<dbReference type="Proteomes" id="UP001606305">
    <property type="component" value="Unassembled WGS sequence"/>
</dbReference>
<evidence type="ECO:0000313" key="2">
    <source>
        <dbReference type="Proteomes" id="UP001606305"/>
    </source>
</evidence>
<dbReference type="CDD" id="cd07818">
    <property type="entry name" value="SRPBCC_1"/>
    <property type="match status" value="1"/>
</dbReference>
<reference evidence="1 2" key="1">
    <citation type="submission" date="2024-09" db="EMBL/GenBank/DDBJ databases">
        <title>Novel species of the genus Pelomonas and Roseateles isolated from streams.</title>
        <authorList>
            <person name="Lu H."/>
        </authorList>
    </citation>
    <scope>NUCLEOTIDE SEQUENCE [LARGE SCALE GENOMIC DNA]</scope>
    <source>
        <strain evidence="1 2">BYS96W</strain>
    </source>
</reference>
<keyword evidence="2" id="KW-1185">Reference proteome</keyword>
<accession>A0ABW7GAN9</accession>
<evidence type="ECO:0000313" key="1">
    <source>
        <dbReference type="EMBL" id="MFG6459029.1"/>
    </source>
</evidence>
<comment type="caution">
    <text evidence="1">The sequence shown here is derived from an EMBL/GenBank/DDBJ whole genome shotgun (WGS) entry which is preliminary data.</text>
</comment>
<dbReference type="Gene3D" id="3.30.530.20">
    <property type="match status" value="1"/>
</dbReference>
<protein>
    <submittedName>
        <fullName evidence="1">SRPBCC family protein</fullName>
    </submittedName>
</protein>
<dbReference type="RefSeq" id="WP_394490602.1">
    <property type="nucleotide sequence ID" value="NZ_JBIGIA010000017.1"/>
</dbReference>
<dbReference type="SUPFAM" id="SSF55961">
    <property type="entry name" value="Bet v1-like"/>
    <property type="match status" value="1"/>
</dbReference>
<dbReference type="InterPro" id="IPR019587">
    <property type="entry name" value="Polyketide_cyclase/dehydratase"/>
</dbReference>
<gene>
    <name evidence="1" type="ORF">ACG00X_19525</name>
</gene>
<proteinExistence type="predicted"/>
<organism evidence="1 2">
    <name type="scientific">Pelomonas nitida</name>
    <dbReference type="NCBI Taxonomy" id="3299027"/>
    <lineage>
        <taxon>Bacteria</taxon>
        <taxon>Pseudomonadati</taxon>
        <taxon>Pseudomonadota</taxon>
        <taxon>Betaproteobacteria</taxon>
        <taxon>Burkholderiales</taxon>
        <taxon>Sphaerotilaceae</taxon>
        <taxon>Roseateles</taxon>
    </lineage>
</organism>
<name>A0ABW7GAN9_9BURK</name>
<dbReference type="InterPro" id="IPR023393">
    <property type="entry name" value="START-like_dom_sf"/>
</dbReference>
<dbReference type="Pfam" id="PF10604">
    <property type="entry name" value="Polyketide_cyc2"/>
    <property type="match status" value="1"/>
</dbReference>
<dbReference type="EMBL" id="JBIGIA010000017">
    <property type="protein sequence ID" value="MFG6459029.1"/>
    <property type="molecule type" value="Genomic_DNA"/>
</dbReference>
<sequence>MSILSYFFIALGLALLALLGYAATRPDEFSVERRLRVAAPAATLWPLVSELRPFSRWNPYERKDPLMKGAYSGAERGVGSRYDWDSQVVGAGSLEIVDQQPGQAVRLKLDFIKPFEAHNVAEFALQPLADGATEVRWRMHGPATFLSKLMGVFIDMDQMVGRDFEAGLQNLRELAEGGAGAAP</sequence>